<dbReference type="InterPro" id="IPR035421">
    <property type="entry name" value="Terminase_6C"/>
</dbReference>
<keyword evidence="4" id="KW-1185">Reference proteome</keyword>
<dbReference type="RefSeq" id="WP_341470547.1">
    <property type="nucleotide sequence ID" value="NZ_CP128400.1"/>
</dbReference>
<protein>
    <recommendedName>
        <fullName evidence="2">Terminase large subunit gp17-like C-terminal domain-containing protein</fullName>
    </recommendedName>
</protein>
<evidence type="ECO:0000313" key="4">
    <source>
        <dbReference type="Proteomes" id="UP001431572"/>
    </source>
</evidence>
<evidence type="ECO:0000256" key="1">
    <source>
        <dbReference type="ARBA" id="ARBA00022612"/>
    </source>
</evidence>
<dbReference type="Pfam" id="PF17289">
    <property type="entry name" value="Terminase_6C"/>
    <property type="match status" value="1"/>
</dbReference>
<reference evidence="3" key="1">
    <citation type="journal article" date="2024" name="Nature">
        <title>Anoxygenic phototroph of the Chloroflexota uses a type I reaction centre.</title>
        <authorList>
            <person name="Tsuji J.M."/>
            <person name="Shaw N.A."/>
            <person name="Nagashima S."/>
            <person name="Venkiteswaran J.J."/>
            <person name="Schiff S.L."/>
            <person name="Watanabe T."/>
            <person name="Fukui M."/>
            <person name="Hanada S."/>
            <person name="Tank M."/>
            <person name="Neufeld J.D."/>
        </authorList>
    </citation>
    <scope>NUCLEOTIDE SEQUENCE</scope>
    <source>
        <strain evidence="3">L227-S17</strain>
    </source>
</reference>
<gene>
    <name evidence="3" type="ORF">OZ401_004256</name>
</gene>
<dbReference type="Gene3D" id="3.30.420.240">
    <property type="match status" value="1"/>
</dbReference>
<evidence type="ECO:0000313" key="3">
    <source>
        <dbReference type="EMBL" id="WJW68642.1"/>
    </source>
</evidence>
<dbReference type="Proteomes" id="UP001431572">
    <property type="component" value="Chromosome 2"/>
</dbReference>
<dbReference type="InterPro" id="IPR027417">
    <property type="entry name" value="P-loop_NTPase"/>
</dbReference>
<sequence length="480" mass="53931">MKNQPYGLEWVGIMRVIEAIVRDIGEFSRRLLPEHALRDYQLEVARAILSLVAGKRGGKVAAVFSRQSGKDEMLAQTLAFLLFTRQRRDGRMVVVLPSHQQASISLNRLVNRLENIALLQGRFRVTGREVKLGNASVRFMSGAASAQVRGDTADLLLVANEAQDIAPEIWDARFDPMGASTNSPTLFMGTPWTSRTLLAREMKEAQRQQRLYVVDWRRVAQDVPPYGERVRQRIAQFGERHPFVQTEYECHELEGEGGLFPASRCALMRGSHARRESALPGCEYALLVDVAGSDETRAGGEKNANRHRDSTAITVVEVESGEGLPLYRVVNRYLWQNVPLQAQADRLVGLARETWQARFVVLDATGIGAGLASSLRARLGRKVLPFVFSLKSKSDLGWQWLGLIESGRYFEYAEDGAEETRLFWEQLAAVEFEVLDGPGRMLRWSVPDPTLHDDLVMSAALVATLEEQDWRRKLARSLTE</sequence>
<accession>A0ABY9B6X7</accession>
<evidence type="ECO:0000259" key="2">
    <source>
        <dbReference type="Pfam" id="PF17289"/>
    </source>
</evidence>
<proteinExistence type="predicted"/>
<keyword evidence="1" id="KW-1188">Viral release from host cell</keyword>
<dbReference type="EMBL" id="CP128400">
    <property type="protein sequence ID" value="WJW68642.1"/>
    <property type="molecule type" value="Genomic_DNA"/>
</dbReference>
<organism evidence="3 4">
    <name type="scientific">Candidatus Chlorohelix allophototropha</name>
    <dbReference type="NCBI Taxonomy" id="3003348"/>
    <lineage>
        <taxon>Bacteria</taxon>
        <taxon>Bacillati</taxon>
        <taxon>Chloroflexota</taxon>
        <taxon>Chloroflexia</taxon>
        <taxon>Candidatus Chloroheliales</taxon>
        <taxon>Candidatus Chloroheliaceae</taxon>
        <taxon>Candidatus Chlorohelix</taxon>
    </lineage>
</organism>
<name>A0ABY9B6X7_9CHLR</name>
<dbReference type="Gene3D" id="3.40.50.300">
    <property type="entry name" value="P-loop containing nucleotide triphosphate hydrolases"/>
    <property type="match status" value="1"/>
</dbReference>
<feature type="domain" description="Terminase large subunit gp17-like C-terminal" evidence="2">
    <location>
        <begin position="306"/>
        <end position="408"/>
    </location>
</feature>